<dbReference type="InterPro" id="IPR036423">
    <property type="entry name" value="SOD-like_Cu/Zn_dom_sf"/>
</dbReference>
<organism evidence="3 4">
    <name type="scientific">Nocardioides guangzhouensis</name>
    <dbReference type="NCBI Taxonomy" id="2497878"/>
    <lineage>
        <taxon>Bacteria</taxon>
        <taxon>Bacillati</taxon>
        <taxon>Actinomycetota</taxon>
        <taxon>Actinomycetes</taxon>
        <taxon>Propionibacteriales</taxon>
        <taxon>Nocardioidaceae</taxon>
        <taxon>Nocardioides</taxon>
    </lineage>
</organism>
<comment type="caution">
    <text evidence="3">The sequence shown here is derived from an EMBL/GenBank/DDBJ whole genome shotgun (WGS) entry which is preliminary data.</text>
</comment>
<dbReference type="AlphaFoldDB" id="A0A4V1XXS7"/>
<proteinExistence type="inferred from homology"/>
<evidence type="ECO:0000313" key="4">
    <source>
        <dbReference type="Proteomes" id="UP000295198"/>
    </source>
</evidence>
<dbReference type="GO" id="GO:0046872">
    <property type="term" value="F:metal ion binding"/>
    <property type="evidence" value="ECO:0007669"/>
    <property type="project" value="InterPro"/>
</dbReference>
<sequence length="110" mass="11341">MQTSMWGPLAGLPPNRSFGAHVHTGHCGTDPLTSGGHYQHSTDPSVPLADREVWLDLTSDEHGRAVAEVIRPWVIPAGAAGSVVIHAAPTNPATGSAGARLLCTDVPFGG</sequence>
<name>A0A4V1XXS7_9ACTN</name>
<evidence type="ECO:0000259" key="2">
    <source>
        <dbReference type="Pfam" id="PF00080"/>
    </source>
</evidence>
<gene>
    <name evidence="3" type="ORF">EKO23_24375</name>
</gene>
<dbReference type="EMBL" id="SDKM01000089">
    <property type="protein sequence ID" value="RYP80789.1"/>
    <property type="molecule type" value="Genomic_DNA"/>
</dbReference>
<dbReference type="Gene3D" id="2.60.40.200">
    <property type="entry name" value="Superoxide dismutase, copper/zinc binding domain"/>
    <property type="match status" value="1"/>
</dbReference>
<evidence type="ECO:0000313" key="3">
    <source>
        <dbReference type="EMBL" id="RYP80789.1"/>
    </source>
</evidence>
<dbReference type="RefSeq" id="WP_134721127.1">
    <property type="nucleotide sequence ID" value="NZ_SDKM01000089.1"/>
</dbReference>
<comment type="similarity">
    <text evidence="1">Belongs to the Cu-Zn superoxide dismutase family.</text>
</comment>
<accession>A0A4V1XXS7</accession>
<feature type="domain" description="Superoxide dismutase copper/zinc binding" evidence="2">
    <location>
        <begin position="7"/>
        <end position="104"/>
    </location>
</feature>
<dbReference type="InterPro" id="IPR001424">
    <property type="entry name" value="SOD_Cu_Zn_dom"/>
</dbReference>
<protein>
    <recommendedName>
        <fullName evidence="2">Superoxide dismutase copper/zinc binding domain-containing protein</fullName>
    </recommendedName>
</protein>
<dbReference type="Pfam" id="PF00080">
    <property type="entry name" value="Sod_Cu"/>
    <property type="match status" value="1"/>
</dbReference>
<dbReference type="SUPFAM" id="SSF49329">
    <property type="entry name" value="Cu,Zn superoxide dismutase-like"/>
    <property type="match status" value="1"/>
</dbReference>
<dbReference type="OrthoDB" id="3297424at2"/>
<dbReference type="Proteomes" id="UP000295198">
    <property type="component" value="Unassembled WGS sequence"/>
</dbReference>
<reference evidence="3 4" key="1">
    <citation type="submission" date="2019-01" db="EMBL/GenBank/DDBJ databases">
        <title>Nocardioides guangzhouensis sp. nov., an actinobacterium isolated from soil.</title>
        <authorList>
            <person name="Fu Y."/>
            <person name="Cai Y."/>
            <person name="Lin Z."/>
            <person name="Chen P."/>
        </authorList>
    </citation>
    <scope>NUCLEOTIDE SEQUENCE [LARGE SCALE GENOMIC DNA]</scope>
    <source>
        <strain evidence="3 4">130</strain>
    </source>
</reference>
<evidence type="ECO:0000256" key="1">
    <source>
        <dbReference type="ARBA" id="ARBA00010457"/>
    </source>
</evidence>
<dbReference type="GO" id="GO:0006801">
    <property type="term" value="P:superoxide metabolic process"/>
    <property type="evidence" value="ECO:0007669"/>
    <property type="project" value="InterPro"/>
</dbReference>
<keyword evidence="4" id="KW-1185">Reference proteome</keyword>